<comment type="caution">
    <text evidence="1">The sequence shown here is derived from an EMBL/GenBank/DDBJ whole genome shotgun (WGS) entry which is preliminary data.</text>
</comment>
<sequence length="300" mass="34519">MEPHSKECQLFLAVQAVQNDPRLTIRAAAKIYSVSRTTLQRRLNGVSSIRDSTPKSRKLTDLEEKTIIRYVLDLDSRAFPPRLHEVEDMANRLLADRGAPKVGKRWASNFVRRQPEIKTRYFRKYDYKRAKCEDPEVIRGWFTLVHNTVAKYGIAEPDIYNLDETGFMMGVISTGMVVTSADKRSNAKLAQPGNREWVTVIQGVNSQGWTVPPFIIVSGKFHLSSWYENSPLPQDWVIATSENGWTTNERGLEWIRHFDKYTKPRTTGGYRLLVLDGHESHHSTDFELYCKESNIITLSR</sequence>
<dbReference type="Proteomes" id="UP001148737">
    <property type="component" value="Unassembled WGS sequence"/>
</dbReference>
<proteinExistence type="predicted"/>
<reference evidence="1" key="1">
    <citation type="submission" date="2022-07" db="EMBL/GenBank/DDBJ databases">
        <title>Genome Sequence of Lecanicillium saksenae.</title>
        <authorList>
            <person name="Buettner E."/>
        </authorList>
    </citation>
    <scope>NUCLEOTIDE SEQUENCE</scope>
    <source>
        <strain evidence="1">VT-O1</strain>
    </source>
</reference>
<protein>
    <submittedName>
        <fullName evidence="1">Uncharacterized protein</fullName>
    </submittedName>
</protein>
<evidence type="ECO:0000313" key="2">
    <source>
        <dbReference type="Proteomes" id="UP001148737"/>
    </source>
</evidence>
<gene>
    <name evidence="1" type="ORF">NLG97_g7505</name>
</gene>
<dbReference type="EMBL" id="JANAKD010001157">
    <property type="protein sequence ID" value="KAJ3482685.1"/>
    <property type="molecule type" value="Genomic_DNA"/>
</dbReference>
<accession>A0ACC1QLN2</accession>
<evidence type="ECO:0000313" key="1">
    <source>
        <dbReference type="EMBL" id="KAJ3482685.1"/>
    </source>
</evidence>
<name>A0ACC1QLN2_9HYPO</name>
<keyword evidence="2" id="KW-1185">Reference proteome</keyword>
<organism evidence="1 2">
    <name type="scientific">Lecanicillium saksenae</name>
    <dbReference type="NCBI Taxonomy" id="468837"/>
    <lineage>
        <taxon>Eukaryota</taxon>
        <taxon>Fungi</taxon>
        <taxon>Dikarya</taxon>
        <taxon>Ascomycota</taxon>
        <taxon>Pezizomycotina</taxon>
        <taxon>Sordariomycetes</taxon>
        <taxon>Hypocreomycetidae</taxon>
        <taxon>Hypocreales</taxon>
        <taxon>Cordycipitaceae</taxon>
        <taxon>Lecanicillium</taxon>
    </lineage>
</organism>